<dbReference type="SUPFAM" id="SSF46894">
    <property type="entry name" value="C-terminal effector domain of the bipartite response regulators"/>
    <property type="match status" value="1"/>
</dbReference>
<dbReference type="InterPro" id="IPR036388">
    <property type="entry name" value="WH-like_DNA-bd_sf"/>
</dbReference>
<evidence type="ECO:0000256" key="1">
    <source>
        <dbReference type="SAM" id="MobiDB-lite"/>
    </source>
</evidence>
<feature type="region of interest" description="Disordered" evidence="1">
    <location>
        <begin position="100"/>
        <end position="120"/>
    </location>
</feature>
<dbReference type="EMBL" id="BAABCQ010000043">
    <property type="protein sequence ID" value="GAA3975728.1"/>
    <property type="molecule type" value="Genomic_DNA"/>
</dbReference>
<reference evidence="4" key="1">
    <citation type="journal article" date="2019" name="Int. J. Syst. Evol. Microbiol.">
        <title>The Global Catalogue of Microorganisms (GCM) 10K type strain sequencing project: providing services to taxonomists for standard genome sequencing and annotation.</title>
        <authorList>
            <consortium name="The Broad Institute Genomics Platform"/>
            <consortium name="The Broad Institute Genome Sequencing Center for Infectious Disease"/>
            <person name="Wu L."/>
            <person name="Ma J."/>
        </authorList>
    </citation>
    <scope>NUCLEOTIDE SEQUENCE [LARGE SCALE GENOMIC DNA]</scope>
    <source>
        <strain evidence="4">JCM 17027</strain>
    </source>
</reference>
<dbReference type="Gene3D" id="1.10.10.10">
    <property type="entry name" value="Winged helix-like DNA-binding domain superfamily/Winged helix DNA-binding domain"/>
    <property type="match status" value="1"/>
</dbReference>
<evidence type="ECO:0000259" key="2">
    <source>
        <dbReference type="SMART" id="SM00421"/>
    </source>
</evidence>
<sequence length="333" mass="36984">MSQPRLELLGITGDEEALYRRLLRQSVGDDHDQVAGTTDRTGTTDGTAARTADRLVELGLATRNRTGVLRPVAPARAVEHLIDNRLDALREELDDAVRTSGVVESLQQERRTAPARRPPGEAHVIQQIEGMDAVRAVIDELTFFARSESLTTNPTGIISRESADFSRPVDLRVLRRGVRMRTLMAAPALDDRATLTYLHELAGKGAEIRISHQPLERMIICDRSAALTPLDRAHTAKGALLIREPGLVATLVALFDRMWAMAQELPTPDDEPPTEIERRILRSLYTADKDESGARDLGISVRTYRKHVASLMARLRATNRFQAALLAQERGWL</sequence>
<dbReference type="InterPro" id="IPR051797">
    <property type="entry name" value="TrmB-like"/>
</dbReference>
<dbReference type="PANTHER" id="PTHR34293">
    <property type="entry name" value="HTH-TYPE TRANSCRIPTIONAL REGULATOR TRMBL2"/>
    <property type="match status" value="1"/>
</dbReference>
<evidence type="ECO:0000313" key="3">
    <source>
        <dbReference type="EMBL" id="GAA3975728.1"/>
    </source>
</evidence>
<dbReference type="PANTHER" id="PTHR34293:SF1">
    <property type="entry name" value="HTH-TYPE TRANSCRIPTIONAL REGULATOR TRMBL2"/>
    <property type="match status" value="1"/>
</dbReference>
<dbReference type="SMART" id="SM00421">
    <property type="entry name" value="HTH_LUXR"/>
    <property type="match status" value="1"/>
</dbReference>
<dbReference type="Pfam" id="PF00196">
    <property type="entry name" value="GerE"/>
    <property type="match status" value="1"/>
</dbReference>
<dbReference type="Proteomes" id="UP001500034">
    <property type="component" value="Unassembled WGS sequence"/>
</dbReference>
<name>A0ABP7Q306_9ACTN</name>
<accession>A0ABP7Q306</accession>
<protein>
    <submittedName>
        <fullName evidence="3">Helix-turn-helix transcriptional regulator</fullName>
    </submittedName>
</protein>
<dbReference type="InterPro" id="IPR000792">
    <property type="entry name" value="Tscrpt_reg_LuxR_C"/>
</dbReference>
<organism evidence="3 4">
    <name type="scientific">Streptomyces marokkonensis</name>
    <dbReference type="NCBI Taxonomy" id="324855"/>
    <lineage>
        <taxon>Bacteria</taxon>
        <taxon>Bacillati</taxon>
        <taxon>Actinomycetota</taxon>
        <taxon>Actinomycetes</taxon>
        <taxon>Kitasatosporales</taxon>
        <taxon>Streptomycetaceae</taxon>
        <taxon>Streptomyces</taxon>
    </lineage>
</organism>
<gene>
    <name evidence="3" type="ORF">GCM10022384_27430</name>
</gene>
<proteinExistence type="predicted"/>
<feature type="domain" description="HTH luxR-type" evidence="2">
    <location>
        <begin position="270"/>
        <end position="327"/>
    </location>
</feature>
<dbReference type="InterPro" id="IPR016032">
    <property type="entry name" value="Sig_transdc_resp-reg_C-effctor"/>
</dbReference>
<dbReference type="RefSeq" id="WP_345592296.1">
    <property type="nucleotide sequence ID" value="NZ_BAABCQ010000043.1"/>
</dbReference>
<comment type="caution">
    <text evidence="3">The sequence shown here is derived from an EMBL/GenBank/DDBJ whole genome shotgun (WGS) entry which is preliminary data.</text>
</comment>
<evidence type="ECO:0000313" key="4">
    <source>
        <dbReference type="Proteomes" id="UP001500034"/>
    </source>
</evidence>
<keyword evidence="4" id="KW-1185">Reference proteome</keyword>